<feature type="compositionally biased region" description="Basic and acidic residues" evidence="1">
    <location>
        <begin position="133"/>
        <end position="154"/>
    </location>
</feature>
<feature type="compositionally biased region" description="Basic and acidic residues" evidence="1">
    <location>
        <begin position="41"/>
        <end position="51"/>
    </location>
</feature>
<comment type="caution">
    <text evidence="2">The sequence shown here is derived from an EMBL/GenBank/DDBJ whole genome shotgun (WGS) entry which is preliminary data.</text>
</comment>
<gene>
    <name evidence="2" type="ORF">PCOR1329_LOCUS13022</name>
</gene>
<evidence type="ECO:0000313" key="3">
    <source>
        <dbReference type="Proteomes" id="UP001189429"/>
    </source>
</evidence>
<evidence type="ECO:0000313" key="2">
    <source>
        <dbReference type="EMBL" id="CAK0806998.1"/>
    </source>
</evidence>
<organism evidence="2 3">
    <name type="scientific">Prorocentrum cordatum</name>
    <dbReference type="NCBI Taxonomy" id="2364126"/>
    <lineage>
        <taxon>Eukaryota</taxon>
        <taxon>Sar</taxon>
        <taxon>Alveolata</taxon>
        <taxon>Dinophyceae</taxon>
        <taxon>Prorocentrales</taxon>
        <taxon>Prorocentraceae</taxon>
        <taxon>Prorocentrum</taxon>
    </lineage>
</organism>
<feature type="region of interest" description="Disordered" evidence="1">
    <location>
        <begin position="79"/>
        <end position="182"/>
    </location>
</feature>
<reference evidence="2" key="1">
    <citation type="submission" date="2023-10" db="EMBL/GenBank/DDBJ databases">
        <authorList>
            <person name="Chen Y."/>
            <person name="Shah S."/>
            <person name="Dougan E. K."/>
            <person name="Thang M."/>
            <person name="Chan C."/>
        </authorList>
    </citation>
    <scope>NUCLEOTIDE SEQUENCE [LARGE SCALE GENOMIC DNA]</scope>
</reference>
<sequence>PGGRAPAPPGGATAGIGRAARRARGPPPRSMAVSLGLPSRTDLEAPEEKFLPAEPASAAKGARAWCRYCPRCCRRRPCEWAPRGPGPPRGLGGGRRAGRRERAGGLVLPAPGGDARARRRRRRRGVLHSVGDAPRKEAQCAAGDVHRPAGRDRPTGGGGGVLRRLQRGGERVQQPAGAARLQ</sequence>
<feature type="region of interest" description="Disordered" evidence="1">
    <location>
        <begin position="1"/>
        <end position="59"/>
    </location>
</feature>
<feature type="compositionally biased region" description="Basic residues" evidence="1">
    <location>
        <begin position="117"/>
        <end position="126"/>
    </location>
</feature>
<name>A0ABN9QNT1_9DINO</name>
<proteinExistence type="predicted"/>
<accession>A0ABN9QNT1</accession>
<dbReference type="Proteomes" id="UP001189429">
    <property type="component" value="Unassembled WGS sequence"/>
</dbReference>
<feature type="non-terminal residue" evidence="2">
    <location>
        <position position="182"/>
    </location>
</feature>
<keyword evidence="3" id="KW-1185">Reference proteome</keyword>
<protein>
    <submittedName>
        <fullName evidence="2">Uncharacterized protein</fullName>
    </submittedName>
</protein>
<evidence type="ECO:0000256" key="1">
    <source>
        <dbReference type="SAM" id="MobiDB-lite"/>
    </source>
</evidence>
<feature type="non-terminal residue" evidence="2">
    <location>
        <position position="1"/>
    </location>
</feature>
<dbReference type="EMBL" id="CAUYUJ010003824">
    <property type="protein sequence ID" value="CAK0806998.1"/>
    <property type="molecule type" value="Genomic_DNA"/>
</dbReference>